<comment type="subcellular location">
    <subcellularLocation>
        <location evidence="1 4">Cytoplasm</location>
    </subcellularLocation>
</comment>
<dbReference type="PANTHER" id="PTHR38603:SF1">
    <property type="entry name" value="CHAPERONE NAPD"/>
    <property type="match status" value="1"/>
</dbReference>
<dbReference type="HAMAP" id="MF_02200">
    <property type="entry name" value="NapD"/>
    <property type="match status" value="1"/>
</dbReference>
<dbReference type="RefSeq" id="WP_187057432.1">
    <property type="nucleotide sequence ID" value="NZ_CP060412.1"/>
</dbReference>
<dbReference type="Proteomes" id="UP000515873">
    <property type="component" value="Chromosome"/>
</dbReference>
<dbReference type="GO" id="GO:0005048">
    <property type="term" value="F:signal sequence binding"/>
    <property type="evidence" value="ECO:0007669"/>
    <property type="project" value="UniProtKB-UniRule"/>
</dbReference>
<dbReference type="GO" id="GO:0051224">
    <property type="term" value="P:negative regulation of protein transport"/>
    <property type="evidence" value="ECO:0007669"/>
    <property type="project" value="UniProtKB-UniRule"/>
</dbReference>
<evidence type="ECO:0000256" key="3">
    <source>
        <dbReference type="ARBA" id="ARBA00023186"/>
    </source>
</evidence>
<evidence type="ECO:0000313" key="6">
    <source>
        <dbReference type="Proteomes" id="UP000515873"/>
    </source>
</evidence>
<dbReference type="PANTHER" id="PTHR38603">
    <property type="entry name" value="CHAPERONE NAPD"/>
    <property type="match status" value="1"/>
</dbReference>
<dbReference type="Pfam" id="PF03927">
    <property type="entry name" value="NapD"/>
    <property type="match status" value="1"/>
</dbReference>
<name>A0A7G8Q5B6_9GAMM</name>
<evidence type="ECO:0000256" key="4">
    <source>
        <dbReference type="HAMAP-Rule" id="MF_02200"/>
    </source>
</evidence>
<dbReference type="InterPro" id="IPR005623">
    <property type="entry name" value="Chaperone_NapD_NO3_reduct"/>
</dbReference>
<accession>A0A7G8Q5B6</accession>
<sequence>MRDEHHISSLVVLHRPDAIEALKSFVDDHAALDIAAQGDSRCVMVCETDSQRAVMNLIDALEALPGVINVSLIYHHVEPHAVMDDVMVTGASPQGADA</sequence>
<dbReference type="AlphaFoldDB" id="A0A7G8Q5B6"/>
<comment type="similarity">
    <text evidence="4">Belongs to the NapD family.</text>
</comment>
<dbReference type="Gene3D" id="3.30.70.920">
    <property type="match status" value="1"/>
</dbReference>
<evidence type="ECO:0000256" key="2">
    <source>
        <dbReference type="ARBA" id="ARBA00022490"/>
    </source>
</evidence>
<evidence type="ECO:0000313" key="5">
    <source>
        <dbReference type="EMBL" id="QNK01974.1"/>
    </source>
</evidence>
<comment type="subunit">
    <text evidence="4">Interacts with the cytoplasmic NapA precursor.</text>
</comment>
<organism evidence="5 6">
    <name type="scientific">Dyella telluris</name>
    <dbReference type="NCBI Taxonomy" id="2763498"/>
    <lineage>
        <taxon>Bacteria</taxon>
        <taxon>Pseudomonadati</taxon>
        <taxon>Pseudomonadota</taxon>
        <taxon>Gammaproteobacteria</taxon>
        <taxon>Lysobacterales</taxon>
        <taxon>Rhodanobacteraceae</taxon>
        <taxon>Dyella</taxon>
    </lineage>
</organism>
<keyword evidence="2 4" id="KW-0963">Cytoplasm</keyword>
<dbReference type="EMBL" id="CP060412">
    <property type="protein sequence ID" value="QNK01974.1"/>
    <property type="molecule type" value="Genomic_DNA"/>
</dbReference>
<keyword evidence="3 4" id="KW-0143">Chaperone</keyword>
<gene>
    <name evidence="4" type="primary">napD</name>
    <name evidence="5" type="ORF">H8F01_02030</name>
</gene>
<protein>
    <recommendedName>
        <fullName evidence="4">Chaperone NapD</fullName>
    </recommendedName>
    <alternativeName>
        <fullName evidence="4">NapA signal peptide-binding chaperone NapD</fullName>
    </alternativeName>
</protein>
<keyword evidence="6" id="KW-1185">Reference proteome</keyword>
<dbReference type="KEGG" id="dtl:H8F01_02030"/>
<evidence type="ECO:0000256" key="1">
    <source>
        <dbReference type="ARBA" id="ARBA00004496"/>
    </source>
</evidence>
<dbReference type="GO" id="GO:0005737">
    <property type="term" value="C:cytoplasm"/>
    <property type="evidence" value="ECO:0007669"/>
    <property type="project" value="UniProtKB-SubCell"/>
</dbReference>
<proteinExistence type="inferred from homology"/>
<reference evidence="5 6" key="1">
    <citation type="submission" date="2020-08" db="EMBL/GenBank/DDBJ databases">
        <title>Dyella sp. G9 isolated from forest soil.</title>
        <authorList>
            <person name="Fu J."/>
            <person name="Qiu L."/>
        </authorList>
    </citation>
    <scope>NUCLEOTIDE SEQUENCE [LARGE SCALE GENOMIC DNA]</scope>
    <source>
        <strain evidence="5 6">G9</strain>
    </source>
</reference>
<comment type="function">
    <text evidence="4">Chaperone for NapA, the catalytic subunit of the periplasmic nitrate reductase. It binds directly and specifically to the twin-arginine signal peptide of NapA, preventing premature interaction with the Tat translocase and premature export.</text>
</comment>